<name>A0A7J7KCG8_BUGNE</name>
<proteinExistence type="predicted"/>
<gene>
    <name evidence="1" type="ORF">EB796_006462</name>
</gene>
<sequence>MRAGSREVAGSWEVEEGLMMGTEDLEAETGASGDLMMTGVMAAEADPMEDPLVMGHPQAHPCRCEVAEVPGEEVAWVVACREVDVGLPEGLPAVGFKRPLPGGALMVVTRSEAADGRAGSGWSHPIAQKPLGGGEFYQDSF</sequence>
<keyword evidence="2" id="KW-1185">Reference proteome</keyword>
<organism evidence="1 2">
    <name type="scientific">Bugula neritina</name>
    <name type="common">Brown bryozoan</name>
    <name type="synonym">Sertularia neritina</name>
    <dbReference type="NCBI Taxonomy" id="10212"/>
    <lineage>
        <taxon>Eukaryota</taxon>
        <taxon>Metazoa</taxon>
        <taxon>Spiralia</taxon>
        <taxon>Lophotrochozoa</taxon>
        <taxon>Bryozoa</taxon>
        <taxon>Gymnolaemata</taxon>
        <taxon>Cheilostomatida</taxon>
        <taxon>Flustrina</taxon>
        <taxon>Buguloidea</taxon>
        <taxon>Bugulidae</taxon>
        <taxon>Bugula</taxon>
    </lineage>
</organism>
<reference evidence="1" key="1">
    <citation type="submission" date="2020-06" db="EMBL/GenBank/DDBJ databases">
        <title>Draft genome of Bugula neritina, a colonial animal packing powerful symbionts and potential medicines.</title>
        <authorList>
            <person name="Rayko M."/>
        </authorList>
    </citation>
    <scope>NUCLEOTIDE SEQUENCE [LARGE SCALE GENOMIC DNA]</scope>
    <source>
        <strain evidence="1">Kwan_BN1</strain>
    </source>
</reference>
<dbReference type="EMBL" id="VXIV02000911">
    <property type="protein sequence ID" value="KAF6035226.1"/>
    <property type="molecule type" value="Genomic_DNA"/>
</dbReference>
<dbReference type="Proteomes" id="UP000593567">
    <property type="component" value="Unassembled WGS sequence"/>
</dbReference>
<evidence type="ECO:0000313" key="2">
    <source>
        <dbReference type="Proteomes" id="UP000593567"/>
    </source>
</evidence>
<accession>A0A7J7KCG8</accession>
<evidence type="ECO:0000313" key="1">
    <source>
        <dbReference type="EMBL" id="KAF6035226.1"/>
    </source>
</evidence>
<comment type="caution">
    <text evidence="1">The sequence shown here is derived from an EMBL/GenBank/DDBJ whole genome shotgun (WGS) entry which is preliminary data.</text>
</comment>
<dbReference type="AlphaFoldDB" id="A0A7J7KCG8"/>
<protein>
    <submittedName>
        <fullName evidence="1">Uncharacterized protein</fullName>
    </submittedName>
</protein>